<organism evidence="1 2">
    <name type="scientific">Cuscuta europaea</name>
    <name type="common">European dodder</name>
    <dbReference type="NCBI Taxonomy" id="41803"/>
    <lineage>
        <taxon>Eukaryota</taxon>
        <taxon>Viridiplantae</taxon>
        <taxon>Streptophyta</taxon>
        <taxon>Embryophyta</taxon>
        <taxon>Tracheophyta</taxon>
        <taxon>Spermatophyta</taxon>
        <taxon>Magnoliopsida</taxon>
        <taxon>eudicotyledons</taxon>
        <taxon>Gunneridae</taxon>
        <taxon>Pentapetalae</taxon>
        <taxon>asterids</taxon>
        <taxon>lamiids</taxon>
        <taxon>Solanales</taxon>
        <taxon>Convolvulaceae</taxon>
        <taxon>Cuscuteae</taxon>
        <taxon>Cuscuta</taxon>
        <taxon>Cuscuta subgen. Cuscuta</taxon>
    </lineage>
</organism>
<dbReference type="Proteomes" id="UP001152484">
    <property type="component" value="Unassembled WGS sequence"/>
</dbReference>
<dbReference type="PANTHER" id="PTHR33699:SF2">
    <property type="entry name" value="PATHOGENIC TYPE III EFFECTOR AVIRULENCE FACTOR AVR AVRRPT-CLEAVAGE: CLEAVAGE SITE PROTEIN-RELATED"/>
    <property type="match status" value="1"/>
</dbReference>
<comment type="caution">
    <text evidence="1">The sequence shown here is derived from an EMBL/GenBank/DDBJ whole genome shotgun (WGS) entry which is preliminary data.</text>
</comment>
<evidence type="ECO:0000313" key="2">
    <source>
        <dbReference type="Proteomes" id="UP001152484"/>
    </source>
</evidence>
<keyword evidence="2" id="KW-1185">Reference proteome</keyword>
<dbReference type="PANTHER" id="PTHR33699">
    <property type="entry name" value="EXPRESSED PROTEIN"/>
    <property type="match status" value="1"/>
</dbReference>
<sequence length="164" mass="18483">MDASDYGYWTRKSHVPAFGSWDCNDDFPIPFTQCFESATQAGLLRYSYAEDRDLYVARDLYDNRIGTPAMIVVPRRKGKGGSYRKGEKGLEEGNDAWVVCGCDCESGLKQCSAAASPPLPRRAPKAVDEDLYKISPDLLYAKPKHVRPIKLYLLSSYHIVFNDF</sequence>
<protein>
    <recommendedName>
        <fullName evidence="3">RIN4 pathogenic type III effector avirulence factor Avr cleavage site domain-containing protein</fullName>
    </recommendedName>
</protein>
<evidence type="ECO:0008006" key="3">
    <source>
        <dbReference type="Google" id="ProtNLM"/>
    </source>
</evidence>
<dbReference type="OrthoDB" id="755325at2759"/>
<dbReference type="AlphaFoldDB" id="A0A9P1E2U2"/>
<dbReference type="EMBL" id="CAMAPE010000009">
    <property type="protein sequence ID" value="CAH9074582.1"/>
    <property type="molecule type" value="Genomic_DNA"/>
</dbReference>
<reference evidence="1" key="1">
    <citation type="submission" date="2022-07" db="EMBL/GenBank/DDBJ databases">
        <authorList>
            <person name="Macas J."/>
            <person name="Novak P."/>
            <person name="Neumann P."/>
        </authorList>
    </citation>
    <scope>NUCLEOTIDE SEQUENCE</scope>
</reference>
<gene>
    <name evidence="1" type="ORF">CEURO_LOCUS5211</name>
</gene>
<evidence type="ECO:0000313" key="1">
    <source>
        <dbReference type="EMBL" id="CAH9074582.1"/>
    </source>
</evidence>
<proteinExistence type="predicted"/>
<accession>A0A9P1E2U2</accession>
<name>A0A9P1E2U2_CUSEU</name>